<dbReference type="GO" id="GO:0015074">
    <property type="term" value="P:DNA integration"/>
    <property type="evidence" value="ECO:0007669"/>
    <property type="project" value="InterPro"/>
</dbReference>
<accession>A0A9N7RF06</accession>
<dbReference type="InterPro" id="IPR001584">
    <property type="entry name" value="Integrase_cat-core"/>
</dbReference>
<dbReference type="Proteomes" id="UP001153555">
    <property type="component" value="Unassembled WGS sequence"/>
</dbReference>
<protein>
    <recommendedName>
        <fullName evidence="1">Integrase catalytic domain-containing protein</fullName>
    </recommendedName>
</protein>
<name>A0A9N7RF06_STRHE</name>
<sequence length="106" mass="12466">MTNTSYMLTIVDDYTRATWIYLMRYKAETVINVRDFLRMVEVQFGVKVKQIRTDNGGEFVNKEMEMLLNDNGIIHQRTCSYTPQQNGVVERKHRSILEVARSLAFQ</sequence>
<gene>
    <name evidence="2" type="ORF">SHERM_21838</name>
</gene>
<dbReference type="PANTHER" id="PTHR42648:SF31">
    <property type="entry name" value="RNA-DIRECTED DNA POLYMERASE"/>
    <property type="match status" value="1"/>
</dbReference>
<dbReference type="InterPro" id="IPR039537">
    <property type="entry name" value="Retrotran_Ty1/copia-like"/>
</dbReference>
<evidence type="ECO:0000313" key="2">
    <source>
        <dbReference type="EMBL" id="CAA0825027.1"/>
    </source>
</evidence>
<proteinExistence type="predicted"/>
<dbReference type="Pfam" id="PF00665">
    <property type="entry name" value="rve"/>
    <property type="match status" value="1"/>
</dbReference>
<evidence type="ECO:0000313" key="3">
    <source>
        <dbReference type="Proteomes" id="UP001153555"/>
    </source>
</evidence>
<dbReference type="Gene3D" id="3.30.420.10">
    <property type="entry name" value="Ribonuclease H-like superfamily/Ribonuclease H"/>
    <property type="match status" value="1"/>
</dbReference>
<dbReference type="SUPFAM" id="SSF53098">
    <property type="entry name" value="Ribonuclease H-like"/>
    <property type="match status" value="1"/>
</dbReference>
<reference evidence="2" key="1">
    <citation type="submission" date="2019-12" db="EMBL/GenBank/DDBJ databases">
        <authorList>
            <person name="Scholes J."/>
        </authorList>
    </citation>
    <scope>NUCLEOTIDE SEQUENCE</scope>
</reference>
<dbReference type="OrthoDB" id="1750165at2759"/>
<organism evidence="2 3">
    <name type="scientific">Striga hermonthica</name>
    <name type="common">Purple witchweed</name>
    <name type="synonym">Buchnera hermonthica</name>
    <dbReference type="NCBI Taxonomy" id="68872"/>
    <lineage>
        <taxon>Eukaryota</taxon>
        <taxon>Viridiplantae</taxon>
        <taxon>Streptophyta</taxon>
        <taxon>Embryophyta</taxon>
        <taxon>Tracheophyta</taxon>
        <taxon>Spermatophyta</taxon>
        <taxon>Magnoliopsida</taxon>
        <taxon>eudicotyledons</taxon>
        <taxon>Gunneridae</taxon>
        <taxon>Pentapetalae</taxon>
        <taxon>asterids</taxon>
        <taxon>lamiids</taxon>
        <taxon>Lamiales</taxon>
        <taxon>Orobanchaceae</taxon>
        <taxon>Buchnereae</taxon>
        <taxon>Striga</taxon>
    </lineage>
</organism>
<evidence type="ECO:0000259" key="1">
    <source>
        <dbReference type="PROSITE" id="PS50994"/>
    </source>
</evidence>
<keyword evidence="3" id="KW-1185">Reference proteome</keyword>
<dbReference type="GO" id="GO:0003676">
    <property type="term" value="F:nucleic acid binding"/>
    <property type="evidence" value="ECO:0007669"/>
    <property type="project" value="InterPro"/>
</dbReference>
<dbReference type="InterPro" id="IPR036397">
    <property type="entry name" value="RNaseH_sf"/>
</dbReference>
<dbReference type="PANTHER" id="PTHR42648">
    <property type="entry name" value="TRANSPOSASE, PUTATIVE-RELATED"/>
    <property type="match status" value="1"/>
</dbReference>
<dbReference type="EMBL" id="CACSLK010025916">
    <property type="protein sequence ID" value="CAA0825027.1"/>
    <property type="molecule type" value="Genomic_DNA"/>
</dbReference>
<dbReference type="AlphaFoldDB" id="A0A9N7RF06"/>
<dbReference type="PROSITE" id="PS50994">
    <property type="entry name" value="INTEGRASE"/>
    <property type="match status" value="1"/>
</dbReference>
<feature type="domain" description="Integrase catalytic" evidence="1">
    <location>
        <begin position="1"/>
        <end position="106"/>
    </location>
</feature>
<comment type="caution">
    <text evidence="2">The sequence shown here is derived from an EMBL/GenBank/DDBJ whole genome shotgun (WGS) entry which is preliminary data.</text>
</comment>
<dbReference type="InterPro" id="IPR012337">
    <property type="entry name" value="RNaseH-like_sf"/>
</dbReference>